<gene>
    <name evidence="1" type="ORF">MCC93_26990</name>
</gene>
<dbReference type="EMBL" id="JUFZ01000148">
    <property type="protein sequence ID" value="KIC05853.1"/>
    <property type="molecule type" value="Genomic_DNA"/>
</dbReference>
<sequence>MRFESFQTTFFVENNGRHYKGFDVQRSSEKVSDDLRFPSGRQVISCFLYRNRPSLL</sequence>
<evidence type="ECO:0000313" key="1">
    <source>
        <dbReference type="EMBL" id="KIC05853.1"/>
    </source>
</evidence>
<name>A0A0C1EAK5_9NEIS</name>
<dbReference type="AlphaFoldDB" id="A0A0C1EAK5"/>
<protein>
    <submittedName>
        <fullName evidence="1">Uncharacterized protein</fullName>
    </submittedName>
</protein>
<proteinExistence type="predicted"/>
<evidence type="ECO:0000313" key="2">
    <source>
        <dbReference type="Proteomes" id="UP000031390"/>
    </source>
</evidence>
<accession>A0A0C1EAK5</accession>
<reference evidence="1 2" key="1">
    <citation type="submission" date="2014-12" db="EMBL/GenBank/DDBJ databases">
        <title>Genome sequence of Morococcus cerebrosus.</title>
        <authorList>
            <person name="Shin S.-K."/>
            <person name="Yi H."/>
        </authorList>
    </citation>
    <scope>NUCLEOTIDE SEQUENCE [LARGE SCALE GENOMIC DNA]</scope>
    <source>
        <strain evidence="1 2">CIP 81.93</strain>
    </source>
</reference>
<comment type="caution">
    <text evidence="1">The sequence shown here is derived from an EMBL/GenBank/DDBJ whole genome shotgun (WGS) entry which is preliminary data.</text>
</comment>
<dbReference type="Proteomes" id="UP000031390">
    <property type="component" value="Unassembled WGS sequence"/>
</dbReference>
<organism evidence="1 2">
    <name type="scientific">Morococcus cerebrosus</name>
    <dbReference type="NCBI Taxonomy" id="1056807"/>
    <lineage>
        <taxon>Bacteria</taxon>
        <taxon>Pseudomonadati</taxon>
        <taxon>Pseudomonadota</taxon>
        <taxon>Betaproteobacteria</taxon>
        <taxon>Neisseriales</taxon>
        <taxon>Neisseriaceae</taxon>
        <taxon>Morococcus</taxon>
    </lineage>
</organism>